<dbReference type="RefSeq" id="WP_212952047.1">
    <property type="nucleotide sequence ID" value="NZ_BORW01000030.1"/>
</dbReference>
<feature type="transmembrane region" description="Helical" evidence="2">
    <location>
        <begin position="54"/>
        <end position="78"/>
    </location>
</feature>
<gene>
    <name evidence="3" type="ORF">J21TS3_41800</name>
</gene>
<protein>
    <submittedName>
        <fullName evidence="3">Uncharacterized protein</fullName>
    </submittedName>
</protein>
<evidence type="ECO:0000256" key="2">
    <source>
        <dbReference type="SAM" id="Phobius"/>
    </source>
</evidence>
<sequence>MQPSHRQASSQARTSSTPAGKQGRGPVAGNQKQAPQAGRPIPATKKKKPPKDRLGQAVVSLIFGIFGILMFIMSLFAMDLGSGYEAPAGAMFMMLLSFIVSLIGFVLGIRASDRQAAGGWPSQASP</sequence>
<evidence type="ECO:0000313" key="3">
    <source>
        <dbReference type="EMBL" id="GIO69359.1"/>
    </source>
</evidence>
<organism evidence="3 4">
    <name type="scientific">Paenibacillus cookii</name>
    <dbReference type="NCBI Taxonomy" id="157839"/>
    <lineage>
        <taxon>Bacteria</taxon>
        <taxon>Bacillati</taxon>
        <taxon>Bacillota</taxon>
        <taxon>Bacilli</taxon>
        <taxon>Bacillales</taxon>
        <taxon>Paenibacillaceae</taxon>
        <taxon>Paenibacillus</taxon>
    </lineage>
</organism>
<accession>A0ABQ4M1P5</accession>
<comment type="caution">
    <text evidence="3">The sequence shown here is derived from an EMBL/GenBank/DDBJ whole genome shotgun (WGS) entry which is preliminary data.</text>
</comment>
<keyword evidence="2" id="KW-0812">Transmembrane</keyword>
<feature type="compositionally biased region" description="Polar residues" evidence="1">
    <location>
        <begin position="1"/>
        <end position="19"/>
    </location>
</feature>
<reference evidence="3 4" key="1">
    <citation type="submission" date="2021-03" db="EMBL/GenBank/DDBJ databases">
        <title>Antimicrobial resistance genes in bacteria isolated from Japanese honey, and their potential for conferring macrolide and lincosamide resistance in the American foulbrood pathogen Paenibacillus larvae.</title>
        <authorList>
            <person name="Okamoto M."/>
            <person name="Kumagai M."/>
            <person name="Kanamori H."/>
            <person name="Takamatsu D."/>
        </authorList>
    </citation>
    <scope>NUCLEOTIDE SEQUENCE [LARGE SCALE GENOMIC DNA]</scope>
    <source>
        <strain evidence="3 4">J21TS3</strain>
    </source>
</reference>
<evidence type="ECO:0000313" key="4">
    <source>
        <dbReference type="Proteomes" id="UP000680638"/>
    </source>
</evidence>
<evidence type="ECO:0000256" key="1">
    <source>
        <dbReference type="SAM" id="MobiDB-lite"/>
    </source>
</evidence>
<feature type="transmembrane region" description="Helical" evidence="2">
    <location>
        <begin position="90"/>
        <end position="109"/>
    </location>
</feature>
<keyword evidence="2" id="KW-0472">Membrane</keyword>
<keyword evidence="2" id="KW-1133">Transmembrane helix</keyword>
<feature type="region of interest" description="Disordered" evidence="1">
    <location>
        <begin position="1"/>
        <end position="53"/>
    </location>
</feature>
<dbReference type="EMBL" id="BORW01000030">
    <property type="protein sequence ID" value="GIO69359.1"/>
    <property type="molecule type" value="Genomic_DNA"/>
</dbReference>
<proteinExistence type="predicted"/>
<keyword evidence="4" id="KW-1185">Reference proteome</keyword>
<name>A0ABQ4M1P5_9BACL</name>
<dbReference type="Proteomes" id="UP000680638">
    <property type="component" value="Unassembled WGS sequence"/>
</dbReference>